<reference evidence="4" key="1">
    <citation type="submission" date="2013-01" db="EMBL/GenBank/DDBJ databases">
        <title>Draft Genome Sequence of a Mulberry Tree, Morus notabilis C.K. Schneid.</title>
        <authorList>
            <person name="He N."/>
            <person name="Zhao S."/>
        </authorList>
    </citation>
    <scope>NUCLEOTIDE SEQUENCE</scope>
</reference>
<dbReference type="OrthoDB" id="29853at2759"/>
<dbReference type="STRING" id="981085.W9RUV1"/>
<dbReference type="InterPro" id="IPR005061">
    <property type="entry name" value="Ist1"/>
</dbReference>
<dbReference type="AlphaFoldDB" id="W9RUV1"/>
<feature type="compositionally biased region" description="Polar residues" evidence="2">
    <location>
        <begin position="268"/>
        <end position="283"/>
    </location>
</feature>
<feature type="compositionally biased region" description="Basic and acidic residues" evidence="2">
    <location>
        <begin position="284"/>
        <end position="299"/>
    </location>
</feature>
<keyword evidence="4" id="KW-1185">Reference proteome</keyword>
<dbReference type="FunFam" id="1.20.1260.60:FF:000002">
    <property type="entry name" value="Vacuolar protein sorting-associated protein IST1"/>
    <property type="match status" value="1"/>
</dbReference>
<gene>
    <name evidence="3" type="ORF">L484_007846</name>
</gene>
<evidence type="ECO:0000256" key="2">
    <source>
        <dbReference type="SAM" id="MobiDB-lite"/>
    </source>
</evidence>
<dbReference type="Proteomes" id="UP000030645">
    <property type="component" value="Unassembled WGS sequence"/>
</dbReference>
<accession>W9RUV1</accession>
<feature type="region of interest" description="Disordered" evidence="2">
    <location>
        <begin position="194"/>
        <end position="222"/>
    </location>
</feature>
<evidence type="ECO:0000313" key="4">
    <source>
        <dbReference type="Proteomes" id="UP000030645"/>
    </source>
</evidence>
<sequence length="395" mass="44117">MRNKYTSFLGKNFRTSKFKPLVSLAISRLAVLKHQRQVRCSQARSDVLQLLQLGNHERSLLRVEHVIKEQNMLDVYDMIEKYCNLLIERIHLIEHERECPEELREATSGLLYAASRCGDFPELHEIRAILTSHFGKEFAARAIELRNNCGVNLAMIQKLSTRQPSLENRMMVLKEIAAEKSIVLQLEEAAPCSTQEKTDVQKDQHQPAPKTSAGLHGLPEDLDNDKLVTKQYKDVADAAQAAFESAAYAAAAARAAVELSRSGHDSDNQGGPESQQGKSSQRNEPTKTESTLEEKKIPVENHTVGLKRPSSSSSSDAMSQVKPSAMDVVFDESDGEEMDVKNITSLSDMKICQKADSVQQDSREKDDMGSGVENAPRLNLQKGPFSVRTRHLWGY</sequence>
<dbReference type="Gene3D" id="1.20.1260.60">
    <property type="entry name" value="Vacuolar protein sorting-associated protein Ist1"/>
    <property type="match status" value="1"/>
</dbReference>
<proteinExistence type="inferred from homology"/>
<name>W9RUV1_9ROSA</name>
<dbReference type="GO" id="GO:0015031">
    <property type="term" value="P:protein transport"/>
    <property type="evidence" value="ECO:0007669"/>
    <property type="project" value="InterPro"/>
</dbReference>
<dbReference type="InterPro" id="IPR042277">
    <property type="entry name" value="IST1-like"/>
</dbReference>
<comment type="similarity">
    <text evidence="1">Belongs to the IST1 family.</text>
</comment>
<organism evidence="3 4">
    <name type="scientific">Morus notabilis</name>
    <dbReference type="NCBI Taxonomy" id="981085"/>
    <lineage>
        <taxon>Eukaryota</taxon>
        <taxon>Viridiplantae</taxon>
        <taxon>Streptophyta</taxon>
        <taxon>Embryophyta</taxon>
        <taxon>Tracheophyta</taxon>
        <taxon>Spermatophyta</taxon>
        <taxon>Magnoliopsida</taxon>
        <taxon>eudicotyledons</taxon>
        <taxon>Gunneridae</taxon>
        <taxon>Pentapetalae</taxon>
        <taxon>rosids</taxon>
        <taxon>fabids</taxon>
        <taxon>Rosales</taxon>
        <taxon>Moraceae</taxon>
        <taxon>Moreae</taxon>
        <taxon>Morus</taxon>
    </lineage>
</organism>
<feature type="region of interest" description="Disordered" evidence="2">
    <location>
        <begin position="259"/>
        <end position="322"/>
    </location>
</feature>
<evidence type="ECO:0000313" key="3">
    <source>
        <dbReference type="EMBL" id="EXB94183.1"/>
    </source>
</evidence>
<evidence type="ECO:0000256" key="1">
    <source>
        <dbReference type="ARBA" id="ARBA00005536"/>
    </source>
</evidence>
<protein>
    <recommendedName>
        <fullName evidence="5">IST1-like protein</fullName>
    </recommendedName>
</protein>
<dbReference type="Pfam" id="PF03398">
    <property type="entry name" value="Ist1"/>
    <property type="match status" value="1"/>
</dbReference>
<dbReference type="EMBL" id="KE345130">
    <property type="protein sequence ID" value="EXB94183.1"/>
    <property type="molecule type" value="Genomic_DNA"/>
</dbReference>
<dbReference type="PANTHER" id="PTHR12161">
    <property type="entry name" value="IST1 FAMILY MEMBER"/>
    <property type="match status" value="1"/>
</dbReference>
<feature type="compositionally biased region" description="Basic and acidic residues" evidence="2">
    <location>
        <begin position="196"/>
        <end position="205"/>
    </location>
</feature>
<dbReference type="KEGG" id="mnt:21391237"/>
<dbReference type="eggNOG" id="KOG2027">
    <property type="taxonomic scope" value="Eukaryota"/>
</dbReference>
<feature type="region of interest" description="Disordered" evidence="2">
    <location>
        <begin position="354"/>
        <end position="378"/>
    </location>
</feature>
<evidence type="ECO:0008006" key="5">
    <source>
        <dbReference type="Google" id="ProtNLM"/>
    </source>
</evidence>
<dbReference type="PANTHER" id="PTHR12161:SF16">
    <property type="entry name" value="REGULATOR OF VPS4 ACTIVITY IN THE MVB PATHWAY PROTEIN"/>
    <property type="match status" value="1"/>
</dbReference>